<evidence type="ECO:0000256" key="1">
    <source>
        <dbReference type="SAM" id="Phobius"/>
    </source>
</evidence>
<organism evidence="3">
    <name type="scientific">freshwater metagenome</name>
    <dbReference type="NCBI Taxonomy" id="449393"/>
    <lineage>
        <taxon>unclassified sequences</taxon>
        <taxon>metagenomes</taxon>
        <taxon>ecological metagenomes</taxon>
    </lineage>
</organism>
<dbReference type="InterPro" id="IPR003399">
    <property type="entry name" value="Mce/MlaD"/>
</dbReference>
<feature type="transmembrane region" description="Helical" evidence="1">
    <location>
        <begin position="12"/>
        <end position="32"/>
    </location>
</feature>
<sequence>MKIRVSRLPAWRLATLIGFTAAMAVVFTYLWVNSGGRLPGVGHDYKVTLQSQDLQNLVENSDVMVAGVKVGSVLEISGRGEAATAVVGLDESVAPLHEGATFALRSKTLVEETYVDITDGTGDEIDGGTALPLSANSSSVHLDEVLNELSPKARASLGSLIREGGAATEGRSEDIDAVMTGLGTLGTQGHDSLAALADQQDDLVRLSRTSARVLAAFDERQGQIAHLVEVAQQNMGATARQRQQVEATMRQLPEVLSSASGAAPALQTLAGDLAPLAGALDVAAPGVTEVLTKLPSTTRELRATFPTLNTVLRTAPATLDRVPALSGALDPLVPNLQKALADLNPMIDYMSPYGMDLAAFFANDSSVFGLQDATSRFVRVFAVLNSTSLVGNPLPTTAVGGVGQNPYPAPGTAGDPQINFTGDYKRVTRETR</sequence>
<dbReference type="AlphaFoldDB" id="A0A6J6U0X6"/>
<dbReference type="PANTHER" id="PTHR33371">
    <property type="entry name" value="INTERMEMBRANE PHOSPHOLIPID TRANSPORT SYSTEM BINDING PROTEIN MLAD-RELATED"/>
    <property type="match status" value="1"/>
</dbReference>
<dbReference type="InterPro" id="IPR052336">
    <property type="entry name" value="MlaD_Phospholipid_Transporter"/>
</dbReference>
<reference evidence="3" key="1">
    <citation type="submission" date="2020-05" db="EMBL/GenBank/DDBJ databases">
        <authorList>
            <person name="Chiriac C."/>
            <person name="Salcher M."/>
            <person name="Ghai R."/>
            <person name="Kavagutti S V."/>
        </authorList>
    </citation>
    <scope>NUCLEOTIDE SEQUENCE</scope>
</reference>
<feature type="domain" description="Mce/MlaD" evidence="2">
    <location>
        <begin position="45"/>
        <end position="120"/>
    </location>
</feature>
<gene>
    <name evidence="3" type="ORF">UFOPK2761_02135</name>
</gene>
<proteinExistence type="predicted"/>
<protein>
    <submittedName>
        <fullName evidence="3">Unannotated protein</fullName>
    </submittedName>
</protein>
<dbReference type="PANTHER" id="PTHR33371:SF4">
    <property type="entry name" value="INTERMEMBRANE PHOSPHOLIPID TRANSPORT SYSTEM BINDING PROTEIN MLAD"/>
    <property type="match status" value="1"/>
</dbReference>
<accession>A0A6J6U0X6</accession>
<dbReference type="Pfam" id="PF02470">
    <property type="entry name" value="MlaD"/>
    <property type="match status" value="1"/>
</dbReference>
<dbReference type="EMBL" id="CAEZYQ010000016">
    <property type="protein sequence ID" value="CAB4753561.1"/>
    <property type="molecule type" value="Genomic_DNA"/>
</dbReference>
<evidence type="ECO:0000313" key="3">
    <source>
        <dbReference type="EMBL" id="CAB4753561.1"/>
    </source>
</evidence>
<keyword evidence="1" id="KW-0812">Transmembrane</keyword>
<name>A0A6J6U0X6_9ZZZZ</name>
<keyword evidence="1" id="KW-1133">Transmembrane helix</keyword>
<evidence type="ECO:0000259" key="2">
    <source>
        <dbReference type="Pfam" id="PF02470"/>
    </source>
</evidence>
<keyword evidence="1" id="KW-0472">Membrane</keyword>